<comment type="similarity">
    <text evidence="2">Belongs to the EccB family.</text>
</comment>
<dbReference type="EMBL" id="JAODWD010000003">
    <property type="protein sequence ID" value="MCT7659686.1"/>
    <property type="molecule type" value="Genomic_DNA"/>
</dbReference>
<keyword evidence="3" id="KW-1003">Cell membrane</keyword>
<dbReference type="InterPro" id="IPR042485">
    <property type="entry name" value="T7SS_EccB_R3"/>
</dbReference>
<organism evidence="11 12">
    <name type="scientific">Mycobacterium deserti</name>
    <dbReference type="NCBI Taxonomy" id="2978347"/>
    <lineage>
        <taxon>Bacteria</taxon>
        <taxon>Bacillati</taxon>
        <taxon>Actinomycetota</taxon>
        <taxon>Actinomycetes</taxon>
        <taxon>Mycobacteriales</taxon>
        <taxon>Mycobacteriaceae</taxon>
        <taxon>Mycobacterium</taxon>
    </lineage>
</organism>
<keyword evidence="8 10" id="KW-1133">Transmembrane helix</keyword>
<dbReference type="Proteomes" id="UP001206639">
    <property type="component" value="Unassembled WGS sequence"/>
</dbReference>
<keyword evidence="6" id="KW-0378">Hydrolase</keyword>
<dbReference type="InterPro" id="IPR007795">
    <property type="entry name" value="T7SS_EccB"/>
</dbReference>
<protein>
    <submittedName>
        <fullName evidence="11">Type VII secretion protein EccB</fullName>
    </submittedName>
</protein>
<comment type="subcellular location">
    <subcellularLocation>
        <location evidence="1">Cell membrane</location>
        <topology evidence="1">Single-pass membrane protein</topology>
    </subcellularLocation>
</comment>
<evidence type="ECO:0000256" key="1">
    <source>
        <dbReference type="ARBA" id="ARBA00004162"/>
    </source>
</evidence>
<feature type="transmembrane region" description="Helical" evidence="10">
    <location>
        <begin position="41"/>
        <end position="64"/>
    </location>
</feature>
<evidence type="ECO:0000256" key="5">
    <source>
        <dbReference type="ARBA" id="ARBA00022741"/>
    </source>
</evidence>
<sequence>MPAQVTTRAQVNGYRFLIRRLEHALIRGDSRMIHDPMRGQMRALIVGAVIAVLITGACGVLAFFKPSPNLGDAQILLSKSSGATFVRIGDRVHPVLNLASARLIVGANETPKEVDDKFLNPLPRGAMVGIVGAPTSIRGADNIGMSSWTVCDSLQTPAVTETTGTASLHTTALANDPVLDADIRAASSAEAILSEVDGTSYLIYDGVRAPIDLSDPVLVNGLHLQGAPVRPVSPALLNSFPLVDPITPIVIDGAGQPSAVLGLEYPIGSMVRAVDSRGEQVYVVLRDGLQPVSAAAADVIRYGSEAVADAKDIAPATLAATPIVRQLPVEHYPTVSPQIVPTDPDRVACMAWQRTNTAAEATVRLLVGHQLPVPNAAQPVRLATSDGNGPGVDFAYLTPGAGEFVQATGGGRDSESAGPLFYVSDTGLRYHIKDLPTAEALGVTGVSMPDGPANAPQRAPWPVLSLLPPGPSLSQEAALVAHDGMVADPDSVAVKPPE</sequence>
<reference evidence="12" key="1">
    <citation type="submission" date="2023-07" db="EMBL/GenBank/DDBJ databases">
        <authorList>
            <person name="Deng Y."/>
            <person name="Zhang Y.-Q."/>
        </authorList>
    </citation>
    <scope>NUCLEOTIDE SEQUENCE [LARGE SCALE GENOMIC DNA]</scope>
    <source>
        <strain evidence="12">CPCC 205710</strain>
    </source>
</reference>
<comment type="caution">
    <text evidence="11">The sequence shown here is derived from an EMBL/GenBank/DDBJ whole genome shotgun (WGS) entry which is preliminary data.</text>
</comment>
<evidence type="ECO:0000256" key="9">
    <source>
        <dbReference type="ARBA" id="ARBA00023136"/>
    </source>
</evidence>
<evidence type="ECO:0000313" key="12">
    <source>
        <dbReference type="Proteomes" id="UP001206639"/>
    </source>
</evidence>
<dbReference type="Gene3D" id="3.30.2390.20">
    <property type="entry name" value="Type VII secretion system EccB, repeat 1 domain"/>
    <property type="match status" value="1"/>
</dbReference>
<evidence type="ECO:0000256" key="10">
    <source>
        <dbReference type="SAM" id="Phobius"/>
    </source>
</evidence>
<evidence type="ECO:0000256" key="2">
    <source>
        <dbReference type="ARBA" id="ARBA00008149"/>
    </source>
</evidence>
<dbReference type="Pfam" id="PF05108">
    <property type="entry name" value="T7SS_ESX1_EccB"/>
    <property type="match status" value="1"/>
</dbReference>
<dbReference type="PANTHER" id="PTHR40765:SF2">
    <property type="entry name" value="ESX-2 SECRETION SYSTEM ATPASE ECCB2"/>
    <property type="match status" value="1"/>
</dbReference>
<keyword evidence="9 10" id="KW-0472">Membrane</keyword>
<proteinExistence type="inferred from homology"/>
<dbReference type="InterPro" id="IPR044857">
    <property type="entry name" value="T7SS_EccB_R1"/>
</dbReference>
<evidence type="ECO:0000256" key="3">
    <source>
        <dbReference type="ARBA" id="ARBA00022475"/>
    </source>
</evidence>
<gene>
    <name evidence="11" type="primary">eccB</name>
    <name evidence="11" type="ORF">N4S67_14780</name>
</gene>
<accession>A0ABT2MFA6</accession>
<dbReference type="PANTHER" id="PTHR40765">
    <property type="entry name" value="ESX-2 SECRETION SYSTEM ATPASE ECCB2"/>
    <property type="match status" value="1"/>
</dbReference>
<evidence type="ECO:0000256" key="6">
    <source>
        <dbReference type="ARBA" id="ARBA00022801"/>
    </source>
</evidence>
<dbReference type="Gene3D" id="2.40.50.910">
    <property type="entry name" value="Type VII secretion system EccB, repeat 3 domain"/>
    <property type="match status" value="1"/>
</dbReference>
<dbReference type="RefSeq" id="WP_260993716.1">
    <property type="nucleotide sequence ID" value="NZ_JAODWD010000003.1"/>
</dbReference>
<evidence type="ECO:0000256" key="7">
    <source>
        <dbReference type="ARBA" id="ARBA00022840"/>
    </source>
</evidence>
<keyword evidence="12" id="KW-1185">Reference proteome</keyword>
<keyword evidence="5" id="KW-0547">Nucleotide-binding</keyword>
<evidence type="ECO:0000313" key="11">
    <source>
        <dbReference type="EMBL" id="MCT7659686.1"/>
    </source>
</evidence>
<dbReference type="NCBIfam" id="TIGR03919">
    <property type="entry name" value="T7SS_EccB"/>
    <property type="match status" value="1"/>
</dbReference>
<evidence type="ECO:0000256" key="8">
    <source>
        <dbReference type="ARBA" id="ARBA00022989"/>
    </source>
</evidence>
<evidence type="ECO:0000256" key="4">
    <source>
        <dbReference type="ARBA" id="ARBA00022692"/>
    </source>
</evidence>
<name>A0ABT2MFA6_9MYCO</name>
<keyword evidence="7" id="KW-0067">ATP-binding</keyword>
<keyword evidence="4 10" id="KW-0812">Transmembrane</keyword>